<protein>
    <recommendedName>
        <fullName evidence="3">S1 motif domain-containing protein</fullName>
    </recommendedName>
</protein>
<comment type="caution">
    <text evidence="1">The sequence shown here is derived from an EMBL/GenBank/DDBJ whole genome shotgun (WGS) entry which is preliminary data.</text>
</comment>
<name>A0A431UWZ5_9BACI</name>
<evidence type="ECO:0008006" key="3">
    <source>
        <dbReference type="Google" id="ProtNLM"/>
    </source>
</evidence>
<sequence length="555" mass="61837">MLQEESDLAKKLSYIVCMLLLVVSTLSLPKAADAATIINGTFVGVDYTETVAKDGTVERKLSKITLENSSGRTSTFNIDNSAKLYINNTLTTIDGFKAGMKVQATVNLRKVKELRGTSEIEQGAISQNSKEKAGVVTKIDPNGMYISVKLDGGVETTYYINRNTNFIKGSSASRLSELYEGDRVKLRFSSASTSVVSEIEIIASGVAIENLYKGSIQLVNLSGNKLTVKNAQNFENWMFGTSNNSSLTTYTFTNNTDIYAGNKKISKNDLRQYRDSEVYFATVEQFGNEVIKKIIVLENYERSYYEDMTAVNTSFNFINLKTTGRIYFHEGTILVRNGRLVEPSTLTNAGTAYVVTDGVTKDNYAHVINITNDSMSSPNLVKDGLYFAELSYVDGYLAELQDVVHLDNNYWKSTNDLTLSFSNSTNAEVNYNNSTIRIIPNMDLIAYETYYGYFYVQDGHIQAIHLLKSSTKMANQVLTGVIENVNASREEIDVKNVSQWFNGTWLDSGSLNNVELEQTLIIKDGKVIEPSQLKQSDRVVLFTNNSFNTHVLLVN</sequence>
<accession>A0A431UWZ5</accession>
<evidence type="ECO:0000313" key="2">
    <source>
        <dbReference type="Proteomes" id="UP000276349"/>
    </source>
</evidence>
<organism evidence="1 2">
    <name type="scientific">Lysinibacillus telephonicus</name>
    <dbReference type="NCBI Taxonomy" id="1714840"/>
    <lineage>
        <taxon>Bacteria</taxon>
        <taxon>Bacillati</taxon>
        <taxon>Bacillota</taxon>
        <taxon>Bacilli</taxon>
        <taxon>Bacillales</taxon>
        <taxon>Bacillaceae</taxon>
        <taxon>Lysinibacillus</taxon>
    </lineage>
</organism>
<proteinExistence type="predicted"/>
<dbReference type="EMBL" id="RXNR01000004">
    <property type="protein sequence ID" value="RTQ95802.1"/>
    <property type="molecule type" value="Genomic_DNA"/>
</dbReference>
<dbReference type="AlphaFoldDB" id="A0A431UWZ5"/>
<dbReference type="OrthoDB" id="1703838at2"/>
<keyword evidence="2" id="KW-1185">Reference proteome</keyword>
<reference evidence="1 2" key="1">
    <citation type="submission" date="2018-12" db="EMBL/GenBank/DDBJ databases">
        <authorList>
            <person name="Yu L."/>
        </authorList>
    </citation>
    <scope>NUCLEOTIDE SEQUENCE [LARGE SCALE GENOMIC DNA]</scope>
    <source>
        <strain evidence="1 2">S5H2222</strain>
    </source>
</reference>
<dbReference type="Proteomes" id="UP000276349">
    <property type="component" value="Unassembled WGS sequence"/>
</dbReference>
<evidence type="ECO:0000313" key="1">
    <source>
        <dbReference type="EMBL" id="RTQ95802.1"/>
    </source>
</evidence>
<gene>
    <name evidence="1" type="ORF">EKG35_02145</name>
</gene>